<evidence type="ECO:0000313" key="3">
    <source>
        <dbReference type="EMBL" id="RDX46914.1"/>
    </source>
</evidence>
<dbReference type="EMBL" id="KZ857423">
    <property type="protein sequence ID" value="RDX46914.1"/>
    <property type="molecule type" value="Genomic_DNA"/>
</dbReference>
<name>A0A371D307_9APHY</name>
<dbReference type="Proteomes" id="UP000256964">
    <property type="component" value="Unassembled WGS sequence"/>
</dbReference>
<proteinExistence type="predicted"/>
<dbReference type="STRING" id="139420.A0A371D307"/>
<feature type="region of interest" description="Disordered" evidence="1">
    <location>
        <begin position="507"/>
        <end position="534"/>
    </location>
</feature>
<dbReference type="AlphaFoldDB" id="A0A371D307"/>
<dbReference type="InterPro" id="IPR032675">
    <property type="entry name" value="LRR_dom_sf"/>
</dbReference>
<evidence type="ECO:0000256" key="1">
    <source>
        <dbReference type="SAM" id="MobiDB-lite"/>
    </source>
</evidence>
<protein>
    <recommendedName>
        <fullName evidence="2">F-box domain-containing protein</fullName>
    </recommendedName>
</protein>
<keyword evidence="4" id="KW-1185">Reference proteome</keyword>
<feature type="compositionally biased region" description="Acidic residues" evidence="1">
    <location>
        <begin position="518"/>
        <end position="528"/>
    </location>
</feature>
<dbReference type="OrthoDB" id="2746465at2759"/>
<organism evidence="3 4">
    <name type="scientific">Lentinus brumalis</name>
    <dbReference type="NCBI Taxonomy" id="2498619"/>
    <lineage>
        <taxon>Eukaryota</taxon>
        <taxon>Fungi</taxon>
        <taxon>Dikarya</taxon>
        <taxon>Basidiomycota</taxon>
        <taxon>Agaricomycotina</taxon>
        <taxon>Agaricomycetes</taxon>
        <taxon>Polyporales</taxon>
        <taxon>Polyporaceae</taxon>
        <taxon>Lentinus</taxon>
    </lineage>
</organism>
<sequence length="534" mass="59829">MDVRLTRSVPPEILSIVFFLLRDSARRATSTEWLIVTAVCRRWREIALATPFLWSRIYIHYRRPWPPDMLAAFFDRSGSVDLHIELEIDKFMYATIAPIFLLHAGRVQSLRLVLAYWHEDCKDVQTVVAGLGSKLVSLSLGGSELFTVGPSLASLRSLSMMSSKVTLLARLDNLTYLELEDIGCYDNHEQLYDHLSQLFQYCPNIETLAILDMAWIHAFDVEEGAIVLPYQLPFPRLRTLRLRDECEYLPAMVGALLVPPHVSVDIEARTCHWREWTDNRRPRPFKNILLGGMDQTSSVSVLPFDRVVLTAGAADHLALFAAFTASSDERPRRSVKILSHRGLAAGIPGDFSELPKVLLKDFVALSMVLRPSVLEVHLADHLGSPPLLSLLSAWYPDVQKLAVGGTHGTNHFIQNLFKPDALRLREAFLCTADASQLDVETLVARINHRAQRPADLLLRRLVICLRPDDTGLSLDAFASLPSQVRVEITRGCPICHRVAGPEEVKLFQPSGEAATSDEGSDDDSDEVYQADGFF</sequence>
<reference evidence="3 4" key="1">
    <citation type="journal article" date="2018" name="Biotechnol. Biofuels">
        <title>Integrative visual omics of the white-rot fungus Polyporus brumalis exposes the biotechnological potential of its oxidative enzymes for delignifying raw plant biomass.</title>
        <authorList>
            <person name="Miyauchi S."/>
            <person name="Rancon A."/>
            <person name="Drula E."/>
            <person name="Hage H."/>
            <person name="Chaduli D."/>
            <person name="Favel A."/>
            <person name="Grisel S."/>
            <person name="Henrissat B."/>
            <person name="Herpoel-Gimbert I."/>
            <person name="Ruiz-Duenas F.J."/>
            <person name="Chevret D."/>
            <person name="Hainaut M."/>
            <person name="Lin J."/>
            <person name="Wang M."/>
            <person name="Pangilinan J."/>
            <person name="Lipzen A."/>
            <person name="Lesage-Meessen L."/>
            <person name="Navarro D."/>
            <person name="Riley R."/>
            <person name="Grigoriev I.V."/>
            <person name="Zhou S."/>
            <person name="Raouche S."/>
            <person name="Rosso M.N."/>
        </authorList>
    </citation>
    <scope>NUCLEOTIDE SEQUENCE [LARGE SCALE GENOMIC DNA]</scope>
    <source>
        <strain evidence="3 4">BRFM 1820</strain>
    </source>
</reference>
<evidence type="ECO:0000259" key="2">
    <source>
        <dbReference type="Pfam" id="PF12937"/>
    </source>
</evidence>
<dbReference type="Gene3D" id="1.20.1280.50">
    <property type="match status" value="1"/>
</dbReference>
<feature type="domain" description="F-box" evidence="2">
    <location>
        <begin position="8"/>
        <end position="59"/>
    </location>
</feature>
<dbReference type="InterPro" id="IPR001810">
    <property type="entry name" value="F-box_dom"/>
</dbReference>
<dbReference type="Gene3D" id="3.80.10.10">
    <property type="entry name" value="Ribonuclease Inhibitor"/>
    <property type="match status" value="1"/>
</dbReference>
<dbReference type="Pfam" id="PF12937">
    <property type="entry name" value="F-box-like"/>
    <property type="match status" value="1"/>
</dbReference>
<dbReference type="SUPFAM" id="SSF81383">
    <property type="entry name" value="F-box domain"/>
    <property type="match status" value="1"/>
</dbReference>
<dbReference type="SUPFAM" id="SSF52047">
    <property type="entry name" value="RNI-like"/>
    <property type="match status" value="1"/>
</dbReference>
<gene>
    <name evidence="3" type="ORF">OH76DRAFT_1558152</name>
</gene>
<evidence type="ECO:0000313" key="4">
    <source>
        <dbReference type="Proteomes" id="UP000256964"/>
    </source>
</evidence>
<accession>A0A371D307</accession>
<dbReference type="InterPro" id="IPR036047">
    <property type="entry name" value="F-box-like_dom_sf"/>
</dbReference>